<organism evidence="2 3">
    <name type="scientific">Paralvinella palmiformis</name>
    <dbReference type="NCBI Taxonomy" id="53620"/>
    <lineage>
        <taxon>Eukaryota</taxon>
        <taxon>Metazoa</taxon>
        <taxon>Spiralia</taxon>
        <taxon>Lophotrochozoa</taxon>
        <taxon>Annelida</taxon>
        <taxon>Polychaeta</taxon>
        <taxon>Sedentaria</taxon>
        <taxon>Canalipalpata</taxon>
        <taxon>Terebellida</taxon>
        <taxon>Terebelliformia</taxon>
        <taxon>Alvinellidae</taxon>
        <taxon>Paralvinella</taxon>
    </lineage>
</organism>
<dbReference type="AlphaFoldDB" id="A0AAD9JFQ0"/>
<dbReference type="Proteomes" id="UP001208570">
    <property type="component" value="Unassembled WGS sequence"/>
</dbReference>
<feature type="chain" id="PRO_5042045629" evidence="1">
    <location>
        <begin position="23"/>
        <end position="240"/>
    </location>
</feature>
<gene>
    <name evidence="2" type="ORF">LSH36_335g01012</name>
</gene>
<protein>
    <submittedName>
        <fullName evidence="2">Uncharacterized protein</fullName>
    </submittedName>
</protein>
<keyword evidence="3" id="KW-1185">Reference proteome</keyword>
<comment type="caution">
    <text evidence="2">The sequence shown here is derived from an EMBL/GenBank/DDBJ whole genome shotgun (WGS) entry which is preliminary data.</text>
</comment>
<dbReference type="EMBL" id="JAODUP010000334">
    <property type="protein sequence ID" value="KAK2152277.1"/>
    <property type="molecule type" value="Genomic_DNA"/>
</dbReference>
<sequence>MEREHAVFLLMFAFVIIEPGSSFLFKRNKDSESGDSVAHLKRRYWNDDIQPCIEKYCLPYQGKKVYIKCLQHFCPAGLLAVPRDLDATSLFPVAMILGDTEFCADDFLDNSPTIVGSLDNDCTSGHCDVDNLFSTAGADGDTSLEAFKYGVYKLCKASLCKDTRGEAHYDCVRERCCGRQRSDSSSAISKRMVERLAKPETSWTRKRRVNDEVTQCIQSYCSGKQSHDRLVCIVKNCNRA</sequence>
<reference evidence="2" key="1">
    <citation type="journal article" date="2023" name="Mol. Biol. Evol.">
        <title>Third-Generation Sequencing Reveals the Adaptive Role of the Epigenome in Three Deep-Sea Polychaetes.</title>
        <authorList>
            <person name="Perez M."/>
            <person name="Aroh O."/>
            <person name="Sun Y."/>
            <person name="Lan Y."/>
            <person name="Juniper S.K."/>
            <person name="Young C.R."/>
            <person name="Angers B."/>
            <person name="Qian P.Y."/>
        </authorList>
    </citation>
    <scope>NUCLEOTIDE SEQUENCE</scope>
    <source>
        <strain evidence="2">P08H-3</strain>
    </source>
</reference>
<evidence type="ECO:0000313" key="2">
    <source>
        <dbReference type="EMBL" id="KAK2152277.1"/>
    </source>
</evidence>
<accession>A0AAD9JFQ0</accession>
<proteinExistence type="predicted"/>
<keyword evidence="1" id="KW-0732">Signal</keyword>
<name>A0AAD9JFQ0_9ANNE</name>
<evidence type="ECO:0000256" key="1">
    <source>
        <dbReference type="SAM" id="SignalP"/>
    </source>
</evidence>
<evidence type="ECO:0000313" key="3">
    <source>
        <dbReference type="Proteomes" id="UP001208570"/>
    </source>
</evidence>
<feature type="signal peptide" evidence="1">
    <location>
        <begin position="1"/>
        <end position="22"/>
    </location>
</feature>